<evidence type="ECO:0000313" key="5">
    <source>
        <dbReference type="EMBL" id="ADE13112.1"/>
    </source>
</evidence>
<evidence type="ECO:0000259" key="4">
    <source>
        <dbReference type="Pfam" id="PF00535"/>
    </source>
</evidence>
<dbReference type="Pfam" id="PF00535">
    <property type="entry name" value="Glycos_transf_2"/>
    <property type="match status" value="1"/>
</dbReference>
<evidence type="ECO:0000256" key="2">
    <source>
        <dbReference type="ARBA" id="ARBA00022676"/>
    </source>
</evidence>
<name>D5CQ91_SIDLE</name>
<evidence type="ECO:0000256" key="1">
    <source>
        <dbReference type="ARBA" id="ARBA00006739"/>
    </source>
</evidence>
<dbReference type="RefSeq" id="WP_013031008.1">
    <property type="nucleotide sequence ID" value="NC_013959.1"/>
</dbReference>
<dbReference type="Proteomes" id="UP000001625">
    <property type="component" value="Chromosome"/>
</dbReference>
<dbReference type="InterPro" id="IPR050834">
    <property type="entry name" value="Glycosyltransf_2"/>
</dbReference>
<organism evidence="5 6">
    <name type="scientific">Sideroxydans lithotrophicus (strain ES-1)</name>
    <dbReference type="NCBI Taxonomy" id="580332"/>
    <lineage>
        <taxon>Bacteria</taxon>
        <taxon>Pseudomonadati</taxon>
        <taxon>Pseudomonadota</taxon>
        <taxon>Betaproteobacteria</taxon>
        <taxon>Nitrosomonadales</taxon>
        <taxon>Gallionellaceae</taxon>
        <taxon>Sideroxydans</taxon>
    </lineage>
</organism>
<keyword evidence="3 5" id="KW-0808">Transferase</keyword>
<comment type="similarity">
    <text evidence="1">Belongs to the glycosyltransferase 2 family.</text>
</comment>
<accession>D5CQ91</accession>
<evidence type="ECO:0000313" key="6">
    <source>
        <dbReference type="Proteomes" id="UP000001625"/>
    </source>
</evidence>
<dbReference type="STRING" id="580332.Slit_2887"/>
<dbReference type="GO" id="GO:0016757">
    <property type="term" value="F:glycosyltransferase activity"/>
    <property type="evidence" value="ECO:0007669"/>
    <property type="project" value="UniProtKB-KW"/>
</dbReference>
<dbReference type="HOGENOM" id="CLU_025996_0_7_4"/>
<gene>
    <name evidence="5" type="ordered locus">Slit_2887</name>
</gene>
<sequence length="359" mass="41555">MTVLRARTDENIAPVISVAMPVYNGEKYLAEAIDSILKQTFSDFEFIIIDDGSTDNSLQVLKKYQERDTRIRLISRENRNLATTLNDIIDLAKGQWIARMDQDDVALPQRFERQLRWLQETDADICGSWARLFGTADTRVLKHAQSDSAVKAELLFGSPFAHPSVMMKADLVKGLRYDKAWEKCEDYDLWERAAQAGWNMTNVPEVLLLYRQHETQISTSTSNKQQALGQQIRRRYWTFIFAPMGVNQDWIDEVLKLREPSPPKFDMDKIDAIITVLLEQNTGEARAIAFDHATRLYFRAAADCLDVVTRWGRLNKRFGVGFALVTKFKLLMLSIFRIRADSAMFFRLKNLYFRITRFS</sequence>
<dbReference type="Gene3D" id="3.90.550.10">
    <property type="entry name" value="Spore Coat Polysaccharide Biosynthesis Protein SpsA, Chain A"/>
    <property type="match status" value="1"/>
</dbReference>
<protein>
    <submittedName>
        <fullName evidence="5">Glycosyl transferase family 2</fullName>
    </submittedName>
</protein>
<dbReference type="InterPro" id="IPR029044">
    <property type="entry name" value="Nucleotide-diphossugar_trans"/>
</dbReference>
<dbReference type="KEGG" id="slt:Slit_2887"/>
<keyword evidence="6" id="KW-1185">Reference proteome</keyword>
<dbReference type="PANTHER" id="PTHR43685">
    <property type="entry name" value="GLYCOSYLTRANSFERASE"/>
    <property type="match status" value="1"/>
</dbReference>
<dbReference type="SUPFAM" id="SSF53448">
    <property type="entry name" value="Nucleotide-diphospho-sugar transferases"/>
    <property type="match status" value="1"/>
</dbReference>
<proteinExistence type="inferred from homology"/>
<dbReference type="CAZy" id="GT2">
    <property type="family name" value="Glycosyltransferase Family 2"/>
</dbReference>
<evidence type="ECO:0000256" key="3">
    <source>
        <dbReference type="ARBA" id="ARBA00022679"/>
    </source>
</evidence>
<dbReference type="EMBL" id="CP001965">
    <property type="protein sequence ID" value="ADE13112.1"/>
    <property type="molecule type" value="Genomic_DNA"/>
</dbReference>
<dbReference type="eggNOG" id="COG1216">
    <property type="taxonomic scope" value="Bacteria"/>
</dbReference>
<feature type="domain" description="Glycosyltransferase 2-like" evidence="4">
    <location>
        <begin position="17"/>
        <end position="139"/>
    </location>
</feature>
<dbReference type="AlphaFoldDB" id="D5CQ91"/>
<dbReference type="PANTHER" id="PTHR43685:SF5">
    <property type="entry name" value="GLYCOSYLTRANSFERASE EPSE-RELATED"/>
    <property type="match status" value="1"/>
</dbReference>
<dbReference type="InterPro" id="IPR001173">
    <property type="entry name" value="Glyco_trans_2-like"/>
</dbReference>
<reference evidence="5 6" key="1">
    <citation type="submission" date="2010-03" db="EMBL/GenBank/DDBJ databases">
        <title>Complete sequence of Sideroxydans lithotrophicus ES-1.</title>
        <authorList>
            <consortium name="US DOE Joint Genome Institute"/>
            <person name="Lucas S."/>
            <person name="Copeland A."/>
            <person name="Lapidus A."/>
            <person name="Cheng J.-F."/>
            <person name="Bruce D."/>
            <person name="Goodwin L."/>
            <person name="Pitluck S."/>
            <person name="Munk A.C."/>
            <person name="Detter J.C."/>
            <person name="Han C."/>
            <person name="Tapia R."/>
            <person name="Larimer F."/>
            <person name="Land M."/>
            <person name="Hauser L."/>
            <person name="Kyrpides N."/>
            <person name="Ivanova N."/>
            <person name="Emerson D."/>
            <person name="Woyke T."/>
        </authorList>
    </citation>
    <scope>NUCLEOTIDE SEQUENCE [LARGE SCALE GENOMIC DNA]</scope>
    <source>
        <strain evidence="5 6">ES-1</strain>
    </source>
</reference>
<keyword evidence="2" id="KW-0328">Glycosyltransferase</keyword>